<dbReference type="AlphaFoldDB" id="A0AAV2FTX2"/>
<dbReference type="PANTHER" id="PTHR30502:SF0">
    <property type="entry name" value="PHOSPHOENOLPYRUVATE CARBOXYLASE FAMILY PROTEIN"/>
    <property type="match status" value="1"/>
</dbReference>
<dbReference type="EMBL" id="OZ034820">
    <property type="protein sequence ID" value="CAL1401083.1"/>
    <property type="molecule type" value="Genomic_DNA"/>
</dbReference>
<organism evidence="5 6">
    <name type="scientific">Linum trigynum</name>
    <dbReference type="NCBI Taxonomy" id="586398"/>
    <lineage>
        <taxon>Eukaryota</taxon>
        <taxon>Viridiplantae</taxon>
        <taxon>Streptophyta</taxon>
        <taxon>Embryophyta</taxon>
        <taxon>Tracheophyta</taxon>
        <taxon>Spermatophyta</taxon>
        <taxon>Magnoliopsida</taxon>
        <taxon>eudicotyledons</taxon>
        <taxon>Gunneridae</taxon>
        <taxon>Pentapetalae</taxon>
        <taxon>rosids</taxon>
        <taxon>fabids</taxon>
        <taxon>Malpighiales</taxon>
        <taxon>Linaceae</taxon>
        <taxon>Linum</taxon>
    </lineage>
</organism>
<dbReference type="GO" id="GO:0016832">
    <property type="term" value="F:aldehyde-lyase activity"/>
    <property type="evidence" value="ECO:0007669"/>
    <property type="project" value="TreeGrafter"/>
</dbReference>
<dbReference type="GO" id="GO:0046872">
    <property type="term" value="F:metal ion binding"/>
    <property type="evidence" value="ECO:0007669"/>
    <property type="project" value="UniProtKB-KW"/>
</dbReference>
<sequence length="89" mass="10048">MFPMIDSPKLAKKAVSYSRFPPAGIRGSAHTVVRASDYGIDEGYLSHYEEELLIMCQIENEEATSSCLLPLSLHLFSLQWASPVRFDER</sequence>
<proteinExistence type="inferred from homology"/>
<dbReference type="InterPro" id="IPR040442">
    <property type="entry name" value="Pyrv_kinase-like_dom_sf"/>
</dbReference>
<name>A0AAV2FTX2_9ROSI</name>
<accession>A0AAV2FTX2</accession>
<dbReference type="PANTHER" id="PTHR30502">
    <property type="entry name" value="2-KETO-3-DEOXY-L-RHAMNONATE ALDOLASE"/>
    <property type="match status" value="1"/>
</dbReference>
<dbReference type="GO" id="GO:0005737">
    <property type="term" value="C:cytoplasm"/>
    <property type="evidence" value="ECO:0007669"/>
    <property type="project" value="TreeGrafter"/>
</dbReference>
<dbReference type="InterPro" id="IPR005000">
    <property type="entry name" value="Aldolase/citrate-lyase_domain"/>
</dbReference>
<protein>
    <recommendedName>
        <fullName evidence="4">HpcH/HpaI aldolase/citrate lyase domain-containing protein</fullName>
    </recommendedName>
</protein>
<keyword evidence="3" id="KW-0456">Lyase</keyword>
<dbReference type="InterPro" id="IPR015813">
    <property type="entry name" value="Pyrv/PenolPyrv_kinase-like_dom"/>
</dbReference>
<evidence type="ECO:0000313" key="5">
    <source>
        <dbReference type="EMBL" id="CAL1401083.1"/>
    </source>
</evidence>
<evidence type="ECO:0000256" key="3">
    <source>
        <dbReference type="ARBA" id="ARBA00023239"/>
    </source>
</evidence>
<dbReference type="Proteomes" id="UP001497516">
    <property type="component" value="Chromosome 7"/>
</dbReference>
<dbReference type="Pfam" id="PF03328">
    <property type="entry name" value="HpcH_HpaI"/>
    <property type="match status" value="1"/>
</dbReference>
<dbReference type="InterPro" id="IPR050251">
    <property type="entry name" value="HpcH-HpaI_aldolase"/>
</dbReference>
<evidence type="ECO:0000259" key="4">
    <source>
        <dbReference type="Pfam" id="PF03328"/>
    </source>
</evidence>
<dbReference type="SUPFAM" id="SSF51621">
    <property type="entry name" value="Phosphoenolpyruvate/pyruvate domain"/>
    <property type="match status" value="1"/>
</dbReference>
<feature type="domain" description="HpcH/HpaI aldolase/citrate lyase" evidence="4">
    <location>
        <begin position="1"/>
        <end position="63"/>
    </location>
</feature>
<gene>
    <name evidence="5" type="ORF">LTRI10_LOCUS41163</name>
</gene>
<keyword evidence="2" id="KW-0479">Metal-binding</keyword>
<keyword evidence="6" id="KW-1185">Reference proteome</keyword>
<dbReference type="Gene3D" id="3.20.20.60">
    <property type="entry name" value="Phosphoenolpyruvate-binding domains"/>
    <property type="match status" value="1"/>
</dbReference>
<evidence type="ECO:0000313" key="6">
    <source>
        <dbReference type="Proteomes" id="UP001497516"/>
    </source>
</evidence>
<reference evidence="5 6" key="1">
    <citation type="submission" date="2024-04" db="EMBL/GenBank/DDBJ databases">
        <authorList>
            <person name="Fracassetti M."/>
        </authorList>
    </citation>
    <scope>NUCLEOTIDE SEQUENCE [LARGE SCALE GENOMIC DNA]</scope>
</reference>
<comment type="similarity">
    <text evidence="1">Belongs to the HpcH/HpaI aldolase family.</text>
</comment>
<evidence type="ECO:0000256" key="2">
    <source>
        <dbReference type="ARBA" id="ARBA00022723"/>
    </source>
</evidence>
<evidence type="ECO:0000256" key="1">
    <source>
        <dbReference type="ARBA" id="ARBA00005568"/>
    </source>
</evidence>